<dbReference type="EMBL" id="NIDE01000005">
    <property type="protein sequence ID" value="OWK41610.1"/>
    <property type="molecule type" value="Genomic_DNA"/>
</dbReference>
<sequence>MVKFSGAWFSATAAARWNQNGRGRHEVIVSTAGKTEVHGTYWQSIRCPRPGISVKRIRATEVDFEYLPGRYPFPPTSITTTTPEVGKVGISRRADRSGGQPPPAGTHYRGAFVGHR</sequence>
<keyword evidence="3" id="KW-1185">Reference proteome</keyword>
<dbReference type="AlphaFoldDB" id="A0A225DJH4"/>
<accession>A0A225DJH4</accession>
<comment type="caution">
    <text evidence="2">The sequence shown here is derived from an EMBL/GenBank/DDBJ whole genome shotgun (WGS) entry which is preliminary data.</text>
</comment>
<dbReference type="Proteomes" id="UP000214646">
    <property type="component" value="Unassembled WGS sequence"/>
</dbReference>
<feature type="region of interest" description="Disordered" evidence="1">
    <location>
        <begin position="92"/>
        <end position="116"/>
    </location>
</feature>
<protein>
    <submittedName>
        <fullName evidence="2">Uncharacterized protein</fullName>
    </submittedName>
</protein>
<proteinExistence type="predicted"/>
<evidence type="ECO:0000256" key="1">
    <source>
        <dbReference type="SAM" id="MobiDB-lite"/>
    </source>
</evidence>
<reference evidence="3" key="1">
    <citation type="submission" date="2017-06" db="EMBL/GenBank/DDBJ databases">
        <title>Genome analysis of Fimbriiglobus ruber SP5, the first member of the order Planctomycetales with confirmed chitinolytic capability.</title>
        <authorList>
            <person name="Ravin N.V."/>
            <person name="Rakitin A.L."/>
            <person name="Ivanova A.A."/>
            <person name="Beletsky A.V."/>
            <person name="Kulichevskaya I.S."/>
            <person name="Mardanov A.V."/>
            <person name="Dedysh S.N."/>
        </authorList>
    </citation>
    <scope>NUCLEOTIDE SEQUENCE [LARGE SCALE GENOMIC DNA]</scope>
    <source>
        <strain evidence="3">SP5</strain>
    </source>
</reference>
<evidence type="ECO:0000313" key="3">
    <source>
        <dbReference type="Proteomes" id="UP000214646"/>
    </source>
</evidence>
<organism evidence="2 3">
    <name type="scientific">Fimbriiglobus ruber</name>
    <dbReference type="NCBI Taxonomy" id="1908690"/>
    <lineage>
        <taxon>Bacteria</taxon>
        <taxon>Pseudomonadati</taxon>
        <taxon>Planctomycetota</taxon>
        <taxon>Planctomycetia</taxon>
        <taxon>Gemmatales</taxon>
        <taxon>Gemmataceae</taxon>
        <taxon>Fimbriiglobus</taxon>
    </lineage>
</organism>
<gene>
    <name evidence="2" type="ORF">FRUB_03688</name>
</gene>
<name>A0A225DJH4_9BACT</name>
<evidence type="ECO:0000313" key="2">
    <source>
        <dbReference type="EMBL" id="OWK41610.1"/>
    </source>
</evidence>